<evidence type="ECO:0000256" key="1">
    <source>
        <dbReference type="ARBA" id="ARBA00011028"/>
    </source>
</evidence>
<dbReference type="RefSeq" id="WP_161862953.1">
    <property type="nucleotide sequence ID" value="NZ_CP046620.1"/>
</dbReference>
<evidence type="ECO:0000256" key="6">
    <source>
        <dbReference type="RuleBase" id="RU003512"/>
    </source>
</evidence>
<sequence>MKLVLAVAATLLAAPALAEPLKITAVNNVLATFAERIGGEAVTVTMPAPEGSDPALWKPAIADISAIQQSDLILLNGAGYAAWTTKTSLPRSRTVTALAGLEREIIETEGAITHSHGPEGEHAHTGQDPHTWLDFALAARQARAIGDALARKLPEADLGTDALVAELEALDARAASIAPRLPQPIVASHPRYAYFARAYGLEIISLEWGAGQEPGPEDIAELEQILSETSASIFLWEKSPSEAAAAAVSALGLENVTFETGAQAGENMLSAATTALDSLEKLAE</sequence>
<protein>
    <recommendedName>
        <fullName evidence="2">High-affinity zinc uptake system protein ZnuA</fullName>
    </recommendedName>
</protein>
<evidence type="ECO:0000256" key="5">
    <source>
        <dbReference type="ARBA" id="ARBA00022906"/>
    </source>
</evidence>
<evidence type="ECO:0000256" key="3">
    <source>
        <dbReference type="ARBA" id="ARBA00022448"/>
    </source>
</evidence>
<dbReference type="GO" id="GO:0007155">
    <property type="term" value="P:cell adhesion"/>
    <property type="evidence" value="ECO:0007669"/>
    <property type="project" value="InterPro"/>
</dbReference>
<dbReference type="PANTHER" id="PTHR42953">
    <property type="entry name" value="HIGH-AFFINITY ZINC UPTAKE SYSTEM PROTEIN ZNUA-RELATED"/>
    <property type="match status" value="1"/>
</dbReference>
<evidence type="ECO:0000256" key="2">
    <source>
        <dbReference type="ARBA" id="ARBA00015915"/>
    </source>
</evidence>
<keyword evidence="5" id="KW-0862">Zinc</keyword>
<dbReference type="InterPro" id="IPR050492">
    <property type="entry name" value="Bact_metal-bind_prot9"/>
</dbReference>
<proteinExistence type="inferred from homology"/>
<evidence type="ECO:0000256" key="4">
    <source>
        <dbReference type="ARBA" id="ARBA00022729"/>
    </source>
</evidence>
<name>A0A6P1T317_9RHOB</name>
<gene>
    <name evidence="8" type="ORF">GO499_15100</name>
</gene>
<dbReference type="InterPro" id="IPR006127">
    <property type="entry name" value="ZnuA-like"/>
</dbReference>
<evidence type="ECO:0000313" key="9">
    <source>
        <dbReference type="Proteomes" id="UP000464495"/>
    </source>
</evidence>
<dbReference type="InterPro" id="IPR006128">
    <property type="entry name" value="Lipoprotein_PsaA-like"/>
</dbReference>
<dbReference type="KEGG" id="amaq:GO499_15100"/>
<dbReference type="GO" id="GO:0046872">
    <property type="term" value="F:metal ion binding"/>
    <property type="evidence" value="ECO:0007669"/>
    <property type="project" value="InterPro"/>
</dbReference>
<dbReference type="AlphaFoldDB" id="A0A6P1T317"/>
<dbReference type="GO" id="GO:0006829">
    <property type="term" value="P:zinc ion transport"/>
    <property type="evidence" value="ECO:0007669"/>
    <property type="project" value="UniProtKB-KW"/>
</dbReference>
<keyword evidence="3 6" id="KW-0813">Transport</keyword>
<dbReference type="PANTHER" id="PTHR42953:SF3">
    <property type="entry name" value="HIGH-AFFINITY ZINC UPTAKE SYSTEM PROTEIN ZNUA"/>
    <property type="match status" value="1"/>
</dbReference>
<keyword evidence="9" id="KW-1185">Reference proteome</keyword>
<evidence type="ECO:0000256" key="7">
    <source>
        <dbReference type="SAM" id="SignalP"/>
    </source>
</evidence>
<comment type="similarity">
    <text evidence="1 6">Belongs to the bacterial solute-binding protein 9 family.</text>
</comment>
<feature type="chain" id="PRO_5026855433" description="High-affinity zinc uptake system protein ZnuA" evidence="7">
    <location>
        <begin position="19"/>
        <end position="284"/>
    </location>
</feature>
<dbReference type="SUPFAM" id="SSF53807">
    <property type="entry name" value="Helical backbone' metal receptor"/>
    <property type="match status" value="1"/>
</dbReference>
<dbReference type="Gene3D" id="3.40.50.1980">
    <property type="entry name" value="Nitrogenase molybdenum iron protein domain"/>
    <property type="match status" value="2"/>
</dbReference>
<dbReference type="Pfam" id="PF01297">
    <property type="entry name" value="ZnuA"/>
    <property type="match status" value="1"/>
</dbReference>
<reference evidence="8 9" key="1">
    <citation type="submission" date="2019-12" db="EMBL/GenBank/DDBJ databases">
        <title>Complete genome sequence of Algicella marina strain 9Alg 56(T) isolated from the red alga Tichocarpus crinitus.</title>
        <authorList>
            <person name="Kim S.-G."/>
            <person name="Nedashkovskaya O.I."/>
        </authorList>
    </citation>
    <scope>NUCLEOTIDE SEQUENCE [LARGE SCALE GENOMIC DNA]</scope>
    <source>
        <strain evidence="8 9">9Alg 56</strain>
    </source>
</reference>
<dbReference type="EMBL" id="CP046620">
    <property type="protein sequence ID" value="QHQ36407.1"/>
    <property type="molecule type" value="Genomic_DNA"/>
</dbReference>
<organism evidence="8 9">
    <name type="scientific">Algicella marina</name>
    <dbReference type="NCBI Taxonomy" id="2683284"/>
    <lineage>
        <taxon>Bacteria</taxon>
        <taxon>Pseudomonadati</taxon>
        <taxon>Pseudomonadota</taxon>
        <taxon>Alphaproteobacteria</taxon>
        <taxon>Rhodobacterales</taxon>
        <taxon>Paracoccaceae</taxon>
        <taxon>Algicella</taxon>
    </lineage>
</organism>
<keyword evidence="5" id="KW-0406">Ion transport</keyword>
<dbReference type="PRINTS" id="PR00690">
    <property type="entry name" value="ADHESNFAMILY"/>
</dbReference>
<dbReference type="PRINTS" id="PR00691">
    <property type="entry name" value="ADHESINB"/>
</dbReference>
<keyword evidence="5" id="KW-0864">Zinc transport</keyword>
<accession>A0A6P1T317</accession>
<dbReference type="InterPro" id="IPR006129">
    <property type="entry name" value="AdhesinB"/>
</dbReference>
<dbReference type="Proteomes" id="UP000464495">
    <property type="component" value="Chromosome"/>
</dbReference>
<keyword evidence="4 7" id="KW-0732">Signal</keyword>
<feature type="signal peptide" evidence="7">
    <location>
        <begin position="1"/>
        <end position="18"/>
    </location>
</feature>
<evidence type="ECO:0000313" key="8">
    <source>
        <dbReference type="EMBL" id="QHQ36407.1"/>
    </source>
</evidence>